<sequence length="128" mass="13662">MASPFLSEDILIRGVQILFRFLPSRLALSSGMVSILYGSFQAVNLTAVTFIQWGADLASRHGVLEWIAPTLSSGGVDLPFIGHPGSPPVNGACYVFWIGVSSSSCLSAYDFRSKTNVGHGAALRGSWK</sequence>
<evidence type="ECO:0000313" key="1">
    <source>
        <dbReference type="EMBL" id="KAF3456501.1"/>
    </source>
</evidence>
<accession>A0A8K0MRT2</accession>
<evidence type="ECO:0000313" key="2">
    <source>
        <dbReference type="Proteomes" id="UP000796880"/>
    </source>
</evidence>
<dbReference type="AlphaFoldDB" id="A0A8K0MRT2"/>
<name>A0A8K0MRT2_9ROSA</name>
<reference evidence="1" key="1">
    <citation type="submission" date="2020-03" db="EMBL/GenBank/DDBJ databases">
        <title>A high-quality chromosome-level genome assembly of a woody plant with both climbing and erect habits, Rhamnella rubrinervis.</title>
        <authorList>
            <person name="Lu Z."/>
            <person name="Yang Y."/>
            <person name="Zhu X."/>
            <person name="Sun Y."/>
        </authorList>
    </citation>
    <scope>NUCLEOTIDE SEQUENCE</scope>
    <source>
        <strain evidence="1">BYM</strain>
        <tissue evidence="1">Leaf</tissue>
    </source>
</reference>
<dbReference type="Proteomes" id="UP000796880">
    <property type="component" value="Unassembled WGS sequence"/>
</dbReference>
<comment type="caution">
    <text evidence="1">The sequence shown here is derived from an EMBL/GenBank/DDBJ whole genome shotgun (WGS) entry which is preliminary data.</text>
</comment>
<organism evidence="1 2">
    <name type="scientific">Rhamnella rubrinervis</name>
    <dbReference type="NCBI Taxonomy" id="2594499"/>
    <lineage>
        <taxon>Eukaryota</taxon>
        <taxon>Viridiplantae</taxon>
        <taxon>Streptophyta</taxon>
        <taxon>Embryophyta</taxon>
        <taxon>Tracheophyta</taxon>
        <taxon>Spermatophyta</taxon>
        <taxon>Magnoliopsida</taxon>
        <taxon>eudicotyledons</taxon>
        <taxon>Gunneridae</taxon>
        <taxon>Pentapetalae</taxon>
        <taxon>rosids</taxon>
        <taxon>fabids</taxon>
        <taxon>Rosales</taxon>
        <taxon>Rhamnaceae</taxon>
        <taxon>rhamnoid group</taxon>
        <taxon>Rhamneae</taxon>
        <taxon>Rhamnella</taxon>
    </lineage>
</organism>
<protein>
    <submittedName>
        <fullName evidence="1">Uncharacterized protein</fullName>
    </submittedName>
</protein>
<dbReference type="EMBL" id="VOIH02000001">
    <property type="protein sequence ID" value="KAF3456501.1"/>
    <property type="molecule type" value="Genomic_DNA"/>
</dbReference>
<gene>
    <name evidence="1" type="ORF">FNV43_RR01153</name>
</gene>
<keyword evidence="2" id="KW-1185">Reference proteome</keyword>
<proteinExistence type="predicted"/>